<feature type="domain" description="Inhibitor I9" evidence="9">
    <location>
        <begin position="7"/>
        <end position="91"/>
    </location>
</feature>
<dbReference type="InterPro" id="IPR023828">
    <property type="entry name" value="Peptidase_S8_Ser-AS"/>
</dbReference>
<keyword evidence="3 11" id="KW-0645">Protease</keyword>
<evidence type="ECO:0000259" key="10">
    <source>
        <dbReference type="Pfam" id="PF17766"/>
    </source>
</evidence>
<comment type="subcellular location">
    <subcellularLocation>
        <location evidence="1">Secreted</location>
    </subcellularLocation>
</comment>
<keyword evidence="12" id="KW-1185">Reference proteome</keyword>
<reference evidence="11" key="1">
    <citation type="journal article" date="2012" name="Nat. Biotechnol.">
        <title>Draft genome sequence of pigeonpea (Cajanus cajan), an orphan legume crop of resource-poor farmers.</title>
        <authorList>
            <person name="Varshney R.K."/>
            <person name="Chen W."/>
            <person name="Li Y."/>
            <person name="Bharti A.K."/>
            <person name="Saxena R.K."/>
            <person name="Schlueter J.A."/>
            <person name="Donoghue M.T."/>
            <person name="Azam S."/>
            <person name="Fan G."/>
            <person name="Whaley A.M."/>
            <person name="Farmer A.D."/>
            <person name="Sheridan J."/>
            <person name="Iwata A."/>
            <person name="Tuteja R."/>
            <person name="Penmetsa R.V."/>
            <person name="Wu W."/>
            <person name="Upadhyaya H.D."/>
            <person name="Yang S.P."/>
            <person name="Shah T."/>
            <person name="Saxena K.B."/>
            <person name="Michael T."/>
            <person name="McCombie W.R."/>
            <person name="Yang B."/>
            <person name="Zhang G."/>
            <person name="Yang H."/>
            <person name="Wang J."/>
            <person name="Spillane C."/>
            <person name="Cook D.R."/>
            <person name="May G.D."/>
            <person name="Xu X."/>
            <person name="Jackson S.A."/>
        </authorList>
    </citation>
    <scope>NUCLEOTIDE SEQUENCE [LARGE SCALE GENOMIC DNA]</scope>
</reference>
<protein>
    <submittedName>
        <fullName evidence="11">Subtilisin-like protease</fullName>
        <ecNumber evidence="11">3.4.21.62</ecNumber>
    </submittedName>
</protein>
<evidence type="ECO:0000256" key="3">
    <source>
        <dbReference type="ARBA" id="ARBA00022670"/>
    </source>
</evidence>
<keyword evidence="4" id="KW-0732">Signal</keyword>
<dbReference type="AlphaFoldDB" id="A0A151R6M1"/>
<dbReference type="GO" id="GO:0004252">
    <property type="term" value="F:serine-type endopeptidase activity"/>
    <property type="evidence" value="ECO:0007669"/>
    <property type="project" value="UniProtKB-EC"/>
</dbReference>
<dbReference type="Pfam" id="PF05922">
    <property type="entry name" value="Inhibitor_I9"/>
    <property type="match status" value="1"/>
</dbReference>
<dbReference type="InterPro" id="IPR036852">
    <property type="entry name" value="Peptidase_S8/S53_dom_sf"/>
</dbReference>
<dbReference type="Proteomes" id="UP000075243">
    <property type="component" value="Unassembled WGS sequence"/>
</dbReference>
<keyword evidence="5 11" id="KW-0378">Hydrolase</keyword>
<dbReference type="EMBL" id="KQ484034">
    <property type="protein sequence ID" value="KYP38136.1"/>
    <property type="molecule type" value="Genomic_DNA"/>
</dbReference>
<organism evidence="11 12">
    <name type="scientific">Cajanus cajan</name>
    <name type="common">Pigeon pea</name>
    <name type="synonym">Cajanus indicus</name>
    <dbReference type="NCBI Taxonomy" id="3821"/>
    <lineage>
        <taxon>Eukaryota</taxon>
        <taxon>Viridiplantae</taxon>
        <taxon>Streptophyta</taxon>
        <taxon>Embryophyta</taxon>
        <taxon>Tracheophyta</taxon>
        <taxon>Spermatophyta</taxon>
        <taxon>Magnoliopsida</taxon>
        <taxon>eudicotyledons</taxon>
        <taxon>Gunneridae</taxon>
        <taxon>Pentapetalae</taxon>
        <taxon>rosids</taxon>
        <taxon>fabids</taxon>
        <taxon>Fabales</taxon>
        <taxon>Fabaceae</taxon>
        <taxon>Papilionoideae</taxon>
        <taxon>50 kb inversion clade</taxon>
        <taxon>NPAAA clade</taxon>
        <taxon>indigoferoid/millettioid clade</taxon>
        <taxon>Phaseoleae</taxon>
        <taxon>Cajanus</taxon>
    </lineage>
</organism>
<dbReference type="SUPFAM" id="SSF52743">
    <property type="entry name" value="Subtilisin-like"/>
    <property type="match status" value="1"/>
</dbReference>
<dbReference type="PROSITE" id="PS00138">
    <property type="entry name" value="SUBTILASE_SER"/>
    <property type="match status" value="1"/>
</dbReference>
<comment type="similarity">
    <text evidence="2 7">Belongs to the peptidase S8 family.</text>
</comment>
<evidence type="ECO:0000256" key="6">
    <source>
        <dbReference type="ARBA" id="ARBA00022825"/>
    </source>
</evidence>
<dbReference type="OMA" id="WQKGSFG"/>
<gene>
    <name evidence="11" type="ORF">KK1_040636</name>
</gene>
<feature type="domain" description="Subtilisin-like protease fibronectin type-III" evidence="10">
    <location>
        <begin position="475"/>
        <end position="570"/>
    </location>
</feature>
<dbReference type="InterPro" id="IPR037045">
    <property type="entry name" value="S8pro/Inhibitor_I9_sf"/>
</dbReference>
<dbReference type="Pfam" id="PF00082">
    <property type="entry name" value="Peptidase_S8"/>
    <property type="match status" value="1"/>
</dbReference>
<dbReference type="PROSITE" id="PS51892">
    <property type="entry name" value="SUBTILASE"/>
    <property type="match status" value="1"/>
</dbReference>
<dbReference type="InterPro" id="IPR010259">
    <property type="entry name" value="S8pro/Inhibitor_I9"/>
</dbReference>
<name>A0A151R6M1_CAJCA</name>
<evidence type="ECO:0000256" key="2">
    <source>
        <dbReference type="ARBA" id="ARBA00011073"/>
    </source>
</evidence>
<evidence type="ECO:0000256" key="4">
    <source>
        <dbReference type="ARBA" id="ARBA00022729"/>
    </source>
</evidence>
<evidence type="ECO:0000256" key="7">
    <source>
        <dbReference type="PROSITE-ProRule" id="PRU01240"/>
    </source>
</evidence>
<keyword evidence="6" id="KW-0720">Serine protease</keyword>
<dbReference type="InterPro" id="IPR000209">
    <property type="entry name" value="Peptidase_S8/S53_dom"/>
</dbReference>
<evidence type="ECO:0000259" key="8">
    <source>
        <dbReference type="Pfam" id="PF00082"/>
    </source>
</evidence>
<evidence type="ECO:0000313" key="12">
    <source>
        <dbReference type="Proteomes" id="UP000075243"/>
    </source>
</evidence>
<dbReference type="PANTHER" id="PTHR10795">
    <property type="entry name" value="PROPROTEIN CONVERTASE SUBTILISIN/KEXIN"/>
    <property type="match status" value="1"/>
</dbReference>
<dbReference type="InterPro" id="IPR045051">
    <property type="entry name" value="SBT"/>
</dbReference>
<feature type="domain" description="Peptidase S8/S53" evidence="8">
    <location>
        <begin position="218"/>
        <end position="405"/>
    </location>
</feature>
<dbReference type="GO" id="GO:0006508">
    <property type="term" value="P:proteolysis"/>
    <property type="evidence" value="ECO:0007669"/>
    <property type="project" value="UniProtKB-KW"/>
</dbReference>
<comment type="caution">
    <text evidence="7">Lacks conserved residue(s) required for the propagation of feature annotation.</text>
</comment>
<evidence type="ECO:0000256" key="5">
    <source>
        <dbReference type="ARBA" id="ARBA00022801"/>
    </source>
</evidence>
<dbReference type="STRING" id="3821.A0A151R6M1"/>
<evidence type="ECO:0000256" key="1">
    <source>
        <dbReference type="ARBA" id="ARBA00004613"/>
    </source>
</evidence>
<dbReference type="FunFam" id="3.30.70.80:FF:000002">
    <property type="entry name" value="Subtilisin-like protease SBT5.3"/>
    <property type="match status" value="1"/>
</dbReference>
<proteinExistence type="inferred from homology"/>
<dbReference type="Gramene" id="C.cajan_42604.t">
    <property type="protein sequence ID" value="C.cajan_42604.t"/>
    <property type="gene ID" value="C.cajan_42604"/>
</dbReference>
<accession>A0A151R6M1</accession>
<sequence length="574" mass="62776">MENKKCYIVYLGAHSHGPSPTSLDLQIATHSHYNLLASILASEEKAKEAIIYSYNRHINGFAALLEEEEAADIAKNPKVVSVFLSKKHQLHTTRSWEFLGLHRNGKNSAWQKGRFGENIIIANIDTDIFRLCSYRKSAVEMILRVRLVSLLRCAVTRLYFYLFDDVASLGRCGVPMSMFHETIRVADKSCLDRPHGGRQMSLPEICCRDDPLSKIDPASCYGADVLAAIDQAIDDGVDIISLSAGGSYVVTPEGIFTDEVSIGAFHAIARNILLVASAGNDGPDLGTVVNVAPWVFTIAASTIDREFSSTLTIGNNNQQIEPDVTAPGVSILSAYSPFATASNLPTDTRRRFQFNVLQGTSMSCPHVSGIAGLLKTRHPNWSPAAIKSAIMTTANTLDNTNRPIKDAFDKTLATPFAYGSGHVQPDLAIDPGLVYDIGLTDYLNFLCASGYNQQLISGLNFNRTFTCSGSHKVTDLNYPSITLPNLGSKAVTITRTVTNVGPPSTYTATAQVVGYNITVVPNSLSFKKIDEKKTFQVIVQANSVTKRGSYQFGELRWTNGKYIVKSPITIRRKY</sequence>
<dbReference type="EC" id="3.4.21.62" evidence="11"/>
<dbReference type="Pfam" id="PF17766">
    <property type="entry name" value="fn3_6"/>
    <property type="match status" value="1"/>
</dbReference>
<dbReference type="Gene3D" id="3.30.70.80">
    <property type="entry name" value="Peptidase S8 propeptide/proteinase inhibitor I9"/>
    <property type="match status" value="1"/>
</dbReference>
<dbReference type="Gene3D" id="3.40.50.200">
    <property type="entry name" value="Peptidase S8/S53 domain"/>
    <property type="match status" value="2"/>
</dbReference>
<dbReference type="Gene3D" id="2.60.40.2310">
    <property type="match status" value="1"/>
</dbReference>
<evidence type="ECO:0000259" key="9">
    <source>
        <dbReference type="Pfam" id="PF05922"/>
    </source>
</evidence>
<dbReference type="GO" id="GO:0005576">
    <property type="term" value="C:extracellular region"/>
    <property type="evidence" value="ECO:0007669"/>
    <property type="project" value="UniProtKB-SubCell"/>
</dbReference>
<evidence type="ECO:0000313" key="11">
    <source>
        <dbReference type="EMBL" id="KYP38136.1"/>
    </source>
</evidence>
<dbReference type="InterPro" id="IPR041469">
    <property type="entry name" value="Subtilisin-like_FN3"/>
</dbReference>
<dbReference type="Gene3D" id="3.50.30.30">
    <property type="match status" value="1"/>
</dbReference>